<dbReference type="Pfam" id="PF02706">
    <property type="entry name" value="Wzz"/>
    <property type="match status" value="1"/>
</dbReference>
<keyword evidence="4 7" id="KW-1133">Transmembrane helix</keyword>
<organism evidence="9 10">
    <name type="scientific">Rhodanobacter geophilus</name>
    <dbReference type="NCBI Taxonomy" id="3162488"/>
    <lineage>
        <taxon>Bacteria</taxon>
        <taxon>Pseudomonadati</taxon>
        <taxon>Pseudomonadota</taxon>
        <taxon>Gammaproteobacteria</taxon>
        <taxon>Lysobacterales</taxon>
        <taxon>Rhodanobacteraceae</taxon>
        <taxon>Rhodanobacter</taxon>
    </lineage>
</organism>
<keyword evidence="10" id="KW-1185">Reference proteome</keyword>
<evidence type="ECO:0000256" key="2">
    <source>
        <dbReference type="ARBA" id="ARBA00022475"/>
    </source>
</evidence>
<name>A0ABV3QLL3_9GAMM</name>
<feature type="coiled-coil region" evidence="6">
    <location>
        <begin position="152"/>
        <end position="220"/>
    </location>
</feature>
<dbReference type="InterPro" id="IPR050445">
    <property type="entry name" value="Bact_polysacc_biosynth/exp"/>
</dbReference>
<evidence type="ECO:0000313" key="10">
    <source>
        <dbReference type="Proteomes" id="UP001556170"/>
    </source>
</evidence>
<feature type="transmembrane region" description="Helical" evidence="7">
    <location>
        <begin position="21"/>
        <end position="40"/>
    </location>
</feature>
<keyword evidence="2" id="KW-1003">Cell membrane</keyword>
<reference evidence="9 10" key="1">
    <citation type="submission" date="2024-06" db="EMBL/GenBank/DDBJ databases">
        <authorList>
            <person name="Woo H."/>
        </authorList>
    </citation>
    <scope>NUCLEOTIDE SEQUENCE [LARGE SCALE GENOMIC DNA]</scope>
    <source>
        <strain evidence="9 10">S2-g</strain>
    </source>
</reference>
<sequence>MEHDEIYLVDLWRIFAREWKWFALVLVLTLACTYAFAHLAKRQWEATAWVQIGQVGAVPSGQDPKIEPLQRVLERLQLVSFQNEVLRSAGYAPDAPVAGLYRKSLKLEPLPYAGPMIRLSVRSYSRRLAGELATATVAGLHAIHRQIEQVPLASARARLARIESELQAAQADQARYRKAAEPGSQGGRDVASPMLASLLLASNEKEISDLQREKSDLVERLGPPYTYETSTIWPVYVPEHQAFPNPALTWGIGLLLGIFLGSSAMLARSGGRRSASSRHACPPAAFNQS</sequence>
<dbReference type="RefSeq" id="WP_367843651.1">
    <property type="nucleotide sequence ID" value="NZ_JBFOHL010000002.1"/>
</dbReference>
<proteinExistence type="predicted"/>
<evidence type="ECO:0000259" key="8">
    <source>
        <dbReference type="Pfam" id="PF02706"/>
    </source>
</evidence>
<dbReference type="PANTHER" id="PTHR32309">
    <property type="entry name" value="TYROSINE-PROTEIN KINASE"/>
    <property type="match status" value="1"/>
</dbReference>
<evidence type="ECO:0000256" key="7">
    <source>
        <dbReference type="SAM" id="Phobius"/>
    </source>
</evidence>
<evidence type="ECO:0000256" key="6">
    <source>
        <dbReference type="SAM" id="Coils"/>
    </source>
</evidence>
<evidence type="ECO:0000256" key="5">
    <source>
        <dbReference type="ARBA" id="ARBA00023136"/>
    </source>
</evidence>
<accession>A0ABV3QLL3</accession>
<evidence type="ECO:0000256" key="4">
    <source>
        <dbReference type="ARBA" id="ARBA00022989"/>
    </source>
</evidence>
<dbReference type="PANTHER" id="PTHR32309:SF13">
    <property type="entry name" value="FERRIC ENTEROBACTIN TRANSPORT PROTEIN FEPE"/>
    <property type="match status" value="1"/>
</dbReference>
<keyword evidence="3 7" id="KW-0812">Transmembrane</keyword>
<evidence type="ECO:0000256" key="1">
    <source>
        <dbReference type="ARBA" id="ARBA00004651"/>
    </source>
</evidence>
<keyword evidence="6" id="KW-0175">Coiled coil</keyword>
<keyword evidence="5 7" id="KW-0472">Membrane</keyword>
<feature type="domain" description="Polysaccharide chain length determinant N-terminal" evidence="8">
    <location>
        <begin position="4"/>
        <end position="88"/>
    </location>
</feature>
<dbReference type="Proteomes" id="UP001556170">
    <property type="component" value="Unassembled WGS sequence"/>
</dbReference>
<comment type="subcellular location">
    <subcellularLocation>
        <location evidence="1">Cell membrane</location>
        <topology evidence="1">Multi-pass membrane protein</topology>
    </subcellularLocation>
</comment>
<dbReference type="InterPro" id="IPR003856">
    <property type="entry name" value="LPS_length_determ_N"/>
</dbReference>
<comment type="caution">
    <text evidence="9">The sequence shown here is derived from an EMBL/GenBank/DDBJ whole genome shotgun (WGS) entry which is preliminary data.</text>
</comment>
<dbReference type="EMBL" id="JBFOHL010000002">
    <property type="protein sequence ID" value="MEW9623349.1"/>
    <property type="molecule type" value="Genomic_DNA"/>
</dbReference>
<evidence type="ECO:0000256" key="3">
    <source>
        <dbReference type="ARBA" id="ARBA00022692"/>
    </source>
</evidence>
<gene>
    <name evidence="9" type="ORF">ABQJ56_03805</name>
</gene>
<protein>
    <submittedName>
        <fullName evidence="9">Wzz/FepE/Etk N-terminal domain-containing protein</fullName>
    </submittedName>
</protein>
<evidence type="ECO:0000313" key="9">
    <source>
        <dbReference type="EMBL" id="MEW9623349.1"/>
    </source>
</evidence>